<evidence type="ECO:0000313" key="3">
    <source>
        <dbReference type="Proteomes" id="UP000192939"/>
    </source>
</evidence>
<feature type="domain" description="Transposase zinc-ribbon" evidence="1">
    <location>
        <begin position="34"/>
        <end position="80"/>
    </location>
</feature>
<reference evidence="2 3" key="1">
    <citation type="submission" date="2017-04" db="EMBL/GenBank/DDBJ databases">
        <authorList>
            <person name="Varghese N."/>
            <person name="Submissions S."/>
        </authorList>
    </citation>
    <scope>NUCLEOTIDE SEQUENCE [LARGE SCALE GENOMIC DNA]</scope>
    <source>
        <strain evidence="2 3">J12</strain>
    </source>
</reference>
<gene>
    <name evidence="2" type="ORF">SAMN02744124_02135</name>
</gene>
<dbReference type="InterPro" id="IPR024442">
    <property type="entry name" value="Transposase_Zn_ribbon"/>
</dbReference>
<accession>A0ABY1M0C9</accession>
<comment type="caution">
    <text evidence="2">The sequence shown here is derived from an EMBL/GenBank/DDBJ whole genome shotgun (WGS) entry which is preliminary data.</text>
</comment>
<evidence type="ECO:0000313" key="2">
    <source>
        <dbReference type="EMBL" id="SMF25979.1"/>
    </source>
</evidence>
<dbReference type="Pfam" id="PF12760">
    <property type="entry name" value="Zn_ribbon_IS1595"/>
    <property type="match status" value="1"/>
</dbReference>
<name>A0ABY1M0C9_9BACL</name>
<keyword evidence="3" id="KW-1185">Reference proteome</keyword>
<proteinExistence type="predicted"/>
<dbReference type="EMBL" id="FXAE01000018">
    <property type="protein sequence ID" value="SMF25979.1"/>
    <property type="molecule type" value="Genomic_DNA"/>
</dbReference>
<protein>
    <submittedName>
        <fullName evidence="2">Transposase zinc-ribbon domain-containing protein</fullName>
    </submittedName>
</protein>
<evidence type="ECO:0000259" key="1">
    <source>
        <dbReference type="Pfam" id="PF12760"/>
    </source>
</evidence>
<sequence length="319" mass="36473">MCVYLILVSFEAEGSGMELNMNTDLHPISSRFQSEADCIEAIIAMKWPNGFVCPRCAYTECTRLSTRRLPLFECGRCSYQASPLVGTIFERTHLPLVKWFRALELFLLPDGISALRLSQIIEVTYKTAWLMLHKIRHTLGECDAQELLSGDVKVNCDQYAYDSLRYHPAAQPYATPVVAGCTVTESGEPERVKIQLISHRRGDGQRANKHDVAAFIHKHVDVPTSTVQSYPLAFRLYLPLRKEVRAAWTSLRRTYIALGLTHLQAYLNEYTVRRYLRMSFSEEEMHQNLLQMCLSIPAIPYRKLIAHYQNHFMAINAAA</sequence>
<dbReference type="Proteomes" id="UP000192939">
    <property type="component" value="Unassembled WGS sequence"/>
</dbReference>
<organism evidence="2 3">
    <name type="scientific">Paenibacillus barengoltzii J12</name>
    <dbReference type="NCBI Taxonomy" id="935846"/>
    <lineage>
        <taxon>Bacteria</taxon>
        <taxon>Bacillati</taxon>
        <taxon>Bacillota</taxon>
        <taxon>Bacilli</taxon>
        <taxon>Bacillales</taxon>
        <taxon>Paenibacillaceae</taxon>
        <taxon>Paenibacillus</taxon>
    </lineage>
</organism>